<dbReference type="InterPro" id="IPR056924">
    <property type="entry name" value="SH3_Tf2-1"/>
</dbReference>
<dbReference type="Proteomes" id="UP001341281">
    <property type="component" value="Chromosome 06"/>
</dbReference>
<organism evidence="2 3">
    <name type="scientific">Paspalum notatum var. saurae</name>
    <dbReference type="NCBI Taxonomy" id="547442"/>
    <lineage>
        <taxon>Eukaryota</taxon>
        <taxon>Viridiplantae</taxon>
        <taxon>Streptophyta</taxon>
        <taxon>Embryophyta</taxon>
        <taxon>Tracheophyta</taxon>
        <taxon>Spermatophyta</taxon>
        <taxon>Magnoliopsida</taxon>
        <taxon>Liliopsida</taxon>
        <taxon>Poales</taxon>
        <taxon>Poaceae</taxon>
        <taxon>PACMAD clade</taxon>
        <taxon>Panicoideae</taxon>
        <taxon>Andropogonodae</taxon>
        <taxon>Paspaleae</taxon>
        <taxon>Paspalinae</taxon>
        <taxon>Paspalum</taxon>
    </lineage>
</organism>
<dbReference type="Pfam" id="PF00385">
    <property type="entry name" value="Chromo"/>
    <property type="match status" value="1"/>
</dbReference>
<dbReference type="InterPro" id="IPR036397">
    <property type="entry name" value="RNaseH_sf"/>
</dbReference>
<dbReference type="EMBL" id="CP144750">
    <property type="protein sequence ID" value="WVZ80917.1"/>
    <property type="molecule type" value="Genomic_DNA"/>
</dbReference>
<keyword evidence="3" id="KW-1185">Reference proteome</keyword>
<dbReference type="Pfam" id="PF24626">
    <property type="entry name" value="SH3_Tf2-1"/>
    <property type="match status" value="1"/>
</dbReference>
<reference evidence="2 3" key="1">
    <citation type="submission" date="2024-02" db="EMBL/GenBank/DDBJ databases">
        <title>High-quality chromosome-scale genome assembly of Pensacola bahiagrass (Paspalum notatum Flugge var. saurae).</title>
        <authorList>
            <person name="Vega J.M."/>
            <person name="Podio M."/>
            <person name="Orjuela J."/>
            <person name="Siena L.A."/>
            <person name="Pessino S.C."/>
            <person name="Combes M.C."/>
            <person name="Mariac C."/>
            <person name="Albertini E."/>
            <person name="Pupilli F."/>
            <person name="Ortiz J.P.A."/>
            <person name="Leblanc O."/>
        </authorList>
    </citation>
    <scope>NUCLEOTIDE SEQUENCE [LARGE SCALE GENOMIC DNA]</scope>
    <source>
        <strain evidence="2">R1</strain>
        <tissue evidence="2">Leaf</tissue>
    </source>
</reference>
<dbReference type="GO" id="GO:0003676">
    <property type="term" value="F:nucleic acid binding"/>
    <property type="evidence" value="ECO:0007669"/>
    <property type="project" value="InterPro"/>
</dbReference>
<dbReference type="SUPFAM" id="SSF54160">
    <property type="entry name" value="Chromo domain-like"/>
    <property type="match status" value="1"/>
</dbReference>
<dbReference type="Gene3D" id="2.40.50.40">
    <property type="match status" value="1"/>
</dbReference>
<evidence type="ECO:0000313" key="3">
    <source>
        <dbReference type="Proteomes" id="UP001341281"/>
    </source>
</evidence>
<sequence length="243" mass="28560">MLRACALTYSTKWDECLPLAEFSYNNRYQKILEMALFEALYGRRCKTPLNWSELGERVTFGPDLVTQVEKQVKFIHDNLKRAQSRQIEEGGPFEKGDHVYLRVSLMKGVHQFGVKRKLAPRYIGPFKITEQCGPVAYRLELPPHLAAVHDVFHVSQLKKCLRVPEEVVDTSQIQIELDLTYEEQPIKILDQKQRSTRQRTINFYKVQWSNHSEEEATWEQEEFLRTKYPSFLPSTPTEYVTQF</sequence>
<accession>A0AAQ3TZ62</accession>
<feature type="domain" description="Chromo" evidence="1">
    <location>
        <begin position="183"/>
        <end position="243"/>
    </location>
</feature>
<protein>
    <recommendedName>
        <fullName evidence="1">Chromo domain-containing protein</fullName>
    </recommendedName>
</protein>
<dbReference type="PANTHER" id="PTHR46148:SF57">
    <property type="entry name" value="OS12G0499874 PROTEIN"/>
    <property type="match status" value="1"/>
</dbReference>
<dbReference type="InterPro" id="IPR016197">
    <property type="entry name" value="Chromo-like_dom_sf"/>
</dbReference>
<proteinExistence type="predicted"/>
<evidence type="ECO:0000313" key="2">
    <source>
        <dbReference type="EMBL" id="WVZ80917.1"/>
    </source>
</evidence>
<gene>
    <name evidence="2" type="ORF">U9M48_028351</name>
</gene>
<dbReference type="InterPro" id="IPR023780">
    <property type="entry name" value="Chromo_domain"/>
</dbReference>
<name>A0AAQ3TZ62_PASNO</name>
<evidence type="ECO:0000259" key="1">
    <source>
        <dbReference type="PROSITE" id="PS50013"/>
    </source>
</evidence>
<dbReference type="AlphaFoldDB" id="A0AAQ3TZ62"/>
<dbReference type="PANTHER" id="PTHR46148">
    <property type="entry name" value="CHROMO DOMAIN-CONTAINING PROTEIN"/>
    <property type="match status" value="1"/>
</dbReference>
<dbReference type="Gene3D" id="3.30.420.10">
    <property type="entry name" value="Ribonuclease H-like superfamily/Ribonuclease H"/>
    <property type="match status" value="1"/>
</dbReference>
<dbReference type="InterPro" id="IPR000953">
    <property type="entry name" value="Chromo/chromo_shadow_dom"/>
</dbReference>
<dbReference type="PROSITE" id="PS50013">
    <property type="entry name" value="CHROMO_2"/>
    <property type="match status" value="1"/>
</dbReference>